<evidence type="ECO:0008006" key="4">
    <source>
        <dbReference type="Google" id="ProtNLM"/>
    </source>
</evidence>
<comment type="caution">
    <text evidence="2">The sequence shown here is derived from an EMBL/GenBank/DDBJ whole genome shotgun (WGS) entry which is preliminary data.</text>
</comment>
<dbReference type="SUPFAM" id="SSF53187">
    <property type="entry name" value="Zn-dependent exopeptidases"/>
    <property type="match status" value="1"/>
</dbReference>
<gene>
    <name evidence="2" type="ORF">ACFSC3_00900</name>
</gene>
<sequence length="326" mass="36003">MLKSFALTLSLLPLAATGSTPTFAKPNAVQDDAPAPRSIWGQNKYIEYLPGTGPVIITAPHGGQLMPESIPDRTPEACGGSAITVRDTNTTELTRAIRAAFYRRYGFYPHVVLAYLSRKKMDANRSLEEAACGSAEAAQAFKDWHNFIEQAERTVIRDFGKGWYMDIHGHGHPNQRVEIGYLLKTSEINYSDAKLDADPKLRDRVSVRNLLSDKIPLSEMLRGPKALGSLFEREGIPAVPSDADPRPGDEKYFSAGYNTLRHTCSTGAAAAGSIADGKICGLQFETHWKGLRDIAESRRRFGDVLALTLGEYLKHYYDLDLSAKKR</sequence>
<organism evidence="2 3">
    <name type="scientific">Sphingomonas floccifaciens</name>
    <dbReference type="NCBI Taxonomy" id="1844115"/>
    <lineage>
        <taxon>Bacteria</taxon>
        <taxon>Pseudomonadati</taxon>
        <taxon>Pseudomonadota</taxon>
        <taxon>Alphaproteobacteria</taxon>
        <taxon>Sphingomonadales</taxon>
        <taxon>Sphingomonadaceae</taxon>
        <taxon>Sphingomonas</taxon>
    </lineage>
</organism>
<keyword evidence="1" id="KW-0732">Signal</keyword>
<keyword evidence="3" id="KW-1185">Reference proteome</keyword>
<proteinExistence type="predicted"/>
<evidence type="ECO:0000256" key="1">
    <source>
        <dbReference type="SAM" id="SignalP"/>
    </source>
</evidence>
<dbReference type="Proteomes" id="UP001597283">
    <property type="component" value="Unassembled WGS sequence"/>
</dbReference>
<dbReference type="EMBL" id="JBHUFC010000001">
    <property type="protein sequence ID" value="MFD1786119.1"/>
    <property type="molecule type" value="Genomic_DNA"/>
</dbReference>
<protein>
    <recommendedName>
        <fullName evidence="4">N-formylglutamate amidohydrolase</fullName>
    </recommendedName>
</protein>
<dbReference type="RefSeq" id="WP_380937795.1">
    <property type="nucleotide sequence ID" value="NZ_JBHUFC010000001.1"/>
</dbReference>
<reference evidence="3" key="1">
    <citation type="journal article" date="2019" name="Int. J. Syst. Evol. Microbiol.">
        <title>The Global Catalogue of Microorganisms (GCM) 10K type strain sequencing project: providing services to taxonomists for standard genome sequencing and annotation.</title>
        <authorList>
            <consortium name="The Broad Institute Genomics Platform"/>
            <consortium name="The Broad Institute Genome Sequencing Center for Infectious Disease"/>
            <person name="Wu L."/>
            <person name="Ma J."/>
        </authorList>
    </citation>
    <scope>NUCLEOTIDE SEQUENCE [LARGE SCALE GENOMIC DNA]</scope>
    <source>
        <strain evidence="3">Q85</strain>
    </source>
</reference>
<evidence type="ECO:0000313" key="2">
    <source>
        <dbReference type="EMBL" id="MFD1786119.1"/>
    </source>
</evidence>
<feature type="chain" id="PRO_5047541538" description="N-formylglutamate amidohydrolase" evidence="1">
    <location>
        <begin position="25"/>
        <end position="326"/>
    </location>
</feature>
<evidence type="ECO:0000313" key="3">
    <source>
        <dbReference type="Proteomes" id="UP001597283"/>
    </source>
</evidence>
<name>A0ABW4N880_9SPHN</name>
<dbReference type="Gene3D" id="3.40.630.40">
    <property type="entry name" value="Zn-dependent exopeptidases"/>
    <property type="match status" value="1"/>
</dbReference>
<accession>A0ABW4N880</accession>
<feature type="signal peptide" evidence="1">
    <location>
        <begin position="1"/>
        <end position="24"/>
    </location>
</feature>